<keyword evidence="3" id="KW-1185">Reference proteome</keyword>
<gene>
    <name evidence="2" type="primary">Ccdc171_0</name>
    <name evidence="2" type="ORF">NEOCOR_R04925</name>
</gene>
<dbReference type="InterPro" id="IPR038820">
    <property type="entry name" value="CCDC171"/>
</dbReference>
<dbReference type="OrthoDB" id="287623at2759"/>
<feature type="non-terminal residue" evidence="2">
    <location>
        <position position="1"/>
    </location>
</feature>
<accession>A0A7L2RHH9</accession>
<organism evidence="2 3">
    <name type="scientific">Neodrepanis coruscans</name>
    <name type="common">wattled asity</name>
    <dbReference type="NCBI Taxonomy" id="254563"/>
    <lineage>
        <taxon>Eukaryota</taxon>
        <taxon>Metazoa</taxon>
        <taxon>Chordata</taxon>
        <taxon>Craniata</taxon>
        <taxon>Vertebrata</taxon>
        <taxon>Euteleostomi</taxon>
        <taxon>Archelosauria</taxon>
        <taxon>Archosauria</taxon>
        <taxon>Dinosauria</taxon>
        <taxon>Saurischia</taxon>
        <taxon>Theropoda</taxon>
        <taxon>Coelurosauria</taxon>
        <taxon>Aves</taxon>
        <taxon>Neognathae</taxon>
        <taxon>Neoaves</taxon>
        <taxon>Telluraves</taxon>
        <taxon>Australaves</taxon>
        <taxon>Passeriformes</taxon>
        <taxon>Philepittidae</taxon>
        <taxon>Neodrepanis</taxon>
    </lineage>
</organism>
<comment type="caution">
    <text evidence="2">The sequence shown here is derived from an EMBL/GenBank/DDBJ whole genome shotgun (WGS) entry which is preliminary data.</text>
</comment>
<dbReference type="EMBL" id="VYZS01044863">
    <property type="protein sequence ID" value="NXS08772.1"/>
    <property type="molecule type" value="Genomic_DNA"/>
</dbReference>
<dbReference type="Proteomes" id="UP000560066">
    <property type="component" value="Unassembled WGS sequence"/>
</dbReference>
<dbReference type="PANTHER" id="PTHR47899">
    <property type="entry name" value="COILED-COIL DOMAIN-CONTAINING PROTEIN 171"/>
    <property type="match status" value="1"/>
</dbReference>
<sequence length="83" mass="9728">SPSEMATADNLRRKLQQAEKQNVELTSQCNQERSHYGKEIMKLQLELERGEATRQGLEQELSLARTETRLRKYSAEEELYQTQ</sequence>
<feature type="non-terminal residue" evidence="2">
    <location>
        <position position="83"/>
    </location>
</feature>
<dbReference type="AlphaFoldDB" id="A0A7L2RHH9"/>
<reference evidence="2 3" key="1">
    <citation type="submission" date="2019-09" db="EMBL/GenBank/DDBJ databases">
        <title>Bird 10,000 Genomes (B10K) Project - Family phase.</title>
        <authorList>
            <person name="Zhang G."/>
        </authorList>
    </citation>
    <scope>NUCLEOTIDE SEQUENCE [LARGE SCALE GENOMIC DNA]</scope>
    <source>
        <strain evidence="2">B10K-DU-002-79</strain>
    </source>
</reference>
<dbReference type="PANTHER" id="PTHR47899:SF1">
    <property type="entry name" value="COILED-COIL DOMAIN-CONTAINING PROTEIN 171"/>
    <property type="match status" value="1"/>
</dbReference>
<evidence type="ECO:0000256" key="1">
    <source>
        <dbReference type="SAM" id="Coils"/>
    </source>
</evidence>
<feature type="coiled-coil region" evidence="1">
    <location>
        <begin position="8"/>
        <end position="83"/>
    </location>
</feature>
<evidence type="ECO:0000313" key="3">
    <source>
        <dbReference type="Proteomes" id="UP000560066"/>
    </source>
</evidence>
<keyword evidence="1" id="KW-0175">Coiled coil</keyword>
<name>A0A7L2RHH9_9PASS</name>
<evidence type="ECO:0000313" key="2">
    <source>
        <dbReference type="EMBL" id="NXS08772.1"/>
    </source>
</evidence>
<proteinExistence type="predicted"/>
<protein>
    <submittedName>
        <fullName evidence="2">CC171 protein</fullName>
    </submittedName>
</protein>